<dbReference type="InterPro" id="IPR036890">
    <property type="entry name" value="HATPase_C_sf"/>
</dbReference>
<comment type="subcellular location">
    <subcellularLocation>
        <location evidence="2">Membrane</location>
    </subcellularLocation>
</comment>
<keyword evidence="10" id="KW-0067">ATP-binding</keyword>
<dbReference type="SUPFAM" id="SSF47384">
    <property type="entry name" value="Homodimeric domain of signal transducing histidine kinase"/>
    <property type="match status" value="1"/>
</dbReference>
<dbReference type="CDD" id="cd00082">
    <property type="entry name" value="HisKA"/>
    <property type="match status" value="1"/>
</dbReference>
<keyword evidence="8" id="KW-0812">Transmembrane</keyword>
<dbReference type="InterPro" id="IPR003594">
    <property type="entry name" value="HATPase_dom"/>
</dbReference>
<dbReference type="EMBL" id="JAMZFV010000001">
    <property type="protein sequence ID" value="MCP1108871.1"/>
    <property type="molecule type" value="Genomic_DNA"/>
</dbReference>
<dbReference type="InterPro" id="IPR050351">
    <property type="entry name" value="BphY/WalK/GraS-like"/>
</dbReference>
<keyword evidence="11" id="KW-1185">Reference proteome</keyword>
<sequence length="440" mass="49963">MKLQKKIGRSMLLMIILTLVVSYLATTIIVYRQTIDIVENELEQEADYMIAAMEMAGEDYLAQIDAVRRPTRVTLIDENGTVLYDYNEAALQENHKSRPEVISAMKTGEGRDIRRSSTLNKDMVYYAKELKDGRIFRVSKSVDTAFILSLRVLPYIGIIVLIMALIAWRLSKRQVAKIIEPINKMDVENPLHNEIYEELTPLLVNMDEQIREKELVAKMRREFTANVSHELKTPLTSISGYAEIMKDGIVRPEDMQNFSERIYKEASSLISLIDDVIKLSRLDEERVVKTEPVDLFQLSHGVITRLTPLAKKSKVRLELTGEPVEIMGDYRILDEMITNLVENGIKYNREGGSVAVWVGKTLQGVRISVSDTGIGIPKDQHERIFERFYRVDKSHSKEVPGTGLGLSIVKHGAALHKMGIFVESEEGKGTTIILGTEYFK</sequence>
<feature type="transmembrane region" description="Helical" evidence="8">
    <location>
        <begin position="12"/>
        <end position="31"/>
    </location>
</feature>
<keyword evidence="7" id="KW-0902">Two-component regulatory system</keyword>
<gene>
    <name evidence="10" type="ORF">NK118_01230</name>
</gene>
<evidence type="ECO:0000313" key="10">
    <source>
        <dbReference type="EMBL" id="MCP1108871.1"/>
    </source>
</evidence>
<dbReference type="PROSITE" id="PS50109">
    <property type="entry name" value="HIS_KIN"/>
    <property type="match status" value="1"/>
</dbReference>
<proteinExistence type="predicted"/>
<evidence type="ECO:0000256" key="8">
    <source>
        <dbReference type="SAM" id="Phobius"/>
    </source>
</evidence>
<feature type="domain" description="Histidine kinase" evidence="9">
    <location>
        <begin position="226"/>
        <end position="440"/>
    </location>
</feature>
<dbReference type="InterPro" id="IPR003661">
    <property type="entry name" value="HisK_dim/P_dom"/>
</dbReference>
<keyword evidence="8" id="KW-0472">Membrane</keyword>
<keyword evidence="4" id="KW-0597">Phosphoprotein</keyword>
<dbReference type="GO" id="GO:0005524">
    <property type="term" value="F:ATP binding"/>
    <property type="evidence" value="ECO:0007669"/>
    <property type="project" value="UniProtKB-KW"/>
</dbReference>
<evidence type="ECO:0000256" key="4">
    <source>
        <dbReference type="ARBA" id="ARBA00022553"/>
    </source>
</evidence>
<keyword evidence="10" id="KW-0547">Nucleotide-binding</keyword>
<evidence type="ECO:0000256" key="5">
    <source>
        <dbReference type="ARBA" id="ARBA00022679"/>
    </source>
</evidence>
<evidence type="ECO:0000256" key="7">
    <source>
        <dbReference type="ARBA" id="ARBA00023012"/>
    </source>
</evidence>
<dbReference type="SMART" id="SM00387">
    <property type="entry name" value="HATPase_c"/>
    <property type="match status" value="1"/>
</dbReference>
<comment type="caution">
    <text evidence="10">The sequence shown here is derived from an EMBL/GenBank/DDBJ whole genome shotgun (WGS) entry which is preliminary data.</text>
</comment>
<evidence type="ECO:0000256" key="3">
    <source>
        <dbReference type="ARBA" id="ARBA00012438"/>
    </source>
</evidence>
<dbReference type="CDD" id="cd00075">
    <property type="entry name" value="HATPase"/>
    <property type="match status" value="1"/>
</dbReference>
<dbReference type="InterPro" id="IPR004358">
    <property type="entry name" value="Sig_transdc_His_kin-like_C"/>
</dbReference>
<organism evidence="10 11">
    <name type="scientific">Ohessyouella blattaphilus</name>
    <dbReference type="NCBI Taxonomy" id="2949333"/>
    <lineage>
        <taxon>Bacteria</taxon>
        <taxon>Bacillati</taxon>
        <taxon>Bacillota</taxon>
        <taxon>Clostridia</taxon>
        <taxon>Lachnospirales</taxon>
        <taxon>Lachnospiraceae</taxon>
        <taxon>Ohessyouella</taxon>
    </lineage>
</organism>
<evidence type="ECO:0000256" key="1">
    <source>
        <dbReference type="ARBA" id="ARBA00000085"/>
    </source>
</evidence>
<evidence type="ECO:0000256" key="6">
    <source>
        <dbReference type="ARBA" id="ARBA00022777"/>
    </source>
</evidence>
<evidence type="ECO:0000313" key="11">
    <source>
        <dbReference type="Proteomes" id="UP001523565"/>
    </source>
</evidence>
<dbReference type="SUPFAM" id="SSF55874">
    <property type="entry name" value="ATPase domain of HSP90 chaperone/DNA topoisomerase II/histidine kinase"/>
    <property type="match status" value="1"/>
</dbReference>
<keyword evidence="6" id="KW-0418">Kinase</keyword>
<keyword evidence="8" id="KW-1133">Transmembrane helix</keyword>
<dbReference type="InterPro" id="IPR005467">
    <property type="entry name" value="His_kinase_dom"/>
</dbReference>
<feature type="transmembrane region" description="Helical" evidence="8">
    <location>
        <begin position="146"/>
        <end position="168"/>
    </location>
</feature>
<dbReference type="Proteomes" id="UP001523565">
    <property type="component" value="Unassembled WGS sequence"/>
</dbReference>
<accession>A0ABT1EGR1</accession>
<keyword evidence="5" id="KW-0808">Transferase</keyword>
<dbReference type="PANTHER" id="PTHR45453:SF1">
    <property type="entry name" value="PHOSPHATE REGULON SENSOR PROTEIN PHOR"/>
    <property type="match status" value="1"/>
</dbReference>
<dbReference type="PRINTS" id="PR00344">
    <property type="entry name" value="BCTRLSENSOR"/>
</dbReference>
<dbReference type="Gene3D" id="1.10.287.130">
    <property type="match status" value="1"/>
</dbReference>
<name>A0ABT1EGR1_9FIRM</name>
<reference evidence="10 11" key="1">
    <citation type="journal article" date="2022" name="Genome Biol. Evol.">
        <title>Host diet, physiology and behaviors set the stage for Lachnospiraceae cladogenesis.</title>
        <authorList>
            <person name="Vera-Ponce De Leon A."/>
            <person name="Schneider M."/>
            <person name="Jahnes B.C."/>
            <person name="Sadowski V."/>
            <person name="Camuy-Velez L.A."/>
            <person name="Duan J."/>
            <person name="Sabree Z.L."/>
        </authorList>
    </citation>
    <scope>NUCLEOTIDE SEQUENCE [LARGE SCALE GENOMIC DNA]</scope>
    <source>
        <strain evidence="10 11">PAL227</strain>
    </source>
</reference>
<dbReference type="SMART" id="SM00388">
    <property type="entry name" value="HisKA"/>
    <property type="match status" value="1"/>
</dbReference>
<dbReference type="Pfam" id="PF16736">
    <property type="entry name" value="sCache_like"/>
    <property type="match status" value="1"/>
</dbReference>
<dbReference type="EC" id="2.7.13.3" evidence="3"/>
<dbReference type="Pfam" id="PF00512">
    <property type="entry name" value="HisKA"/>
    <property type="match status" value="1"/>
</dbReference>
<dbReference type="Pfam" id="PF02518">
    <property type="entry name" value="HATPase_c"/>
    <property type="match status" value="1"/>
</dbReference>
<dbReference type="Gene3D" id="3.30.565.10">
    <property type="entry name" value="Histidine kinase-like ATPase, C-terminal domain"/>
    <property type="match status" value="1"/>
</dbReference>
<dbReference type="PANTHER" id="PTHR45453">
    <property type="entry name" value="PHOSPHATE REGULON SENSOR PROTEIN PHOR"/>
    <property type="match status" value="1"/>
</dbReference>
<evidence type="ECO:0000256" key="2">
    <source>
        <dbReference type="ARBA" id="ARBA00004370"/>
    </source>
</evidence>
<protein>
    <recommendedName>
        <fullName evidence="3">histidine kinase</fullName>
        <ecNumber evidence="3">2.7.13.3</ecNumber>
    </recommendedName>
</protein>
<dbReference type="InterPro" id="IPR036097">
    <property type="entry name" value="HisK_dim/P_sf"/>
</dbReference>
<evidence type="ECO:0000259" key="9">
    <source>
        <dbReference type="PROSITE" id="PS50109"/>
    </source>
</evidence>
<dbReference type="RefSeq" id="WP_262067775.1">
    <property type="nucleotide sequence ID" value="NZ_JAMXOC010000001.1"/>
</dbReference>
<comment type="catalytic activity">
    <reaction evidence="1">
        <text>ATP + protein L-histidine = ADP + protein N-phospho-L-histidine.</text>
        <dbReference type="EC" id="2.7.13.3"/>
    </reaction>
</comment>
<dbReference type="Gene3D" id="3.30.450.20">
    <property type="entry name" value="PAS domain"/>
    <property type="match status" value="1"/>
</dbReference>
<dbReference type="InterPro" id="IPR031967">
    <property type="entry name" value="PhoR_single_Cache-like_dom"/>
</dbReference>